<reference evidence="7 8" key="1">
    <citation type="submission" date="2020-11" db="EMBL/GenBank/DDBJ databases">
        <title>Treponema Peruensis nv. sp., first commensal Treponema isolated from human feces.</title>
        <authorList>
            <person name="Belkhou C."/>
            <person name="Raes J."/>
        </authorList>
    </citation>
    <scope>NUCLEOTIDE SEQUENCE [LARGE SCALE GENOMIC DNA]</scope>
    <source>
        <strain evidence="7 8">RCC2812</strain>
    </source>
</reference>
<dbReference type="PROSITE" id="PS51686">
    <property type="entry name" value="SAM_MT_RSMB_NOP"/>
    <property type="match status" value="1"/>
</dbReference>
<dbReference type="AlphaFoldDB" id="A0A7T3RBX2"/>
<gene>
    <name evidence="7" type="ORF">IWA51_08300</name>
</gene>
<evidence type="ECO:0000256" key="2">
    <source>
        <dbReference type="ARBA" id="ARBA00022679"/>
    </source>
</evidence>
<dbReference type="PRINTS" id="PR02008">
    <property type="entry name" value="RCMTFAMILY"/>
</dbReference>
<feature type="domain" description="SAM-dependent MTase RsmB/NOP-type" evidence="6">
    <location>
        <begin position="1"/>
        <end position="289"/>
    </location>
</feature>
<dbReference type="KEGG" id="tper:IWA51_08300"/>
<protein>
    <submittedName>
        <fullName evidence="7">RsmB/NOP family class I SAM-dependent RNA methyltransferase</fullName>
    </submittedName>
</protein>
<dbReference type="InterPro" id="IPR001678">
    <property type="entry name" value="MeTrfase_RsmB-F_NOP2_dom"/>
</dbReference>
<dbReference type="InterPro" id="IPR023267">
    <property type="entry name" value="RCMT"/>
</dbReference>
<evidence type="ECO:0000256" key="3">
    <source>
        <dbReference type="ARBA" id="ARBA00022691"/>
    </source>
</evidence>
<keyword evidence="8" id="KW-1185">Reference proteome</keyword>
<dbReference type="Pfam" id="PF01189">
    <property type="entry name" value="Methyltr_RsmB-F"/>
    <property type="match status" value="1"/>
</dbReference>
<dbReference type="Gene3D" id="3.40.50.150">
    <property type="entry name" value="Vaccinia Virus protein VP39"/>
    <property type="match status" value="1"/>
</dbReference>
<keyword evidence="2 5" id="KW-0808">Transferase</keyword>
<keyword evidence="3 5" id="KW-0949">S-adenosyl-L-methionine</keyword>
<dbReference type="Proteomes" id="UP000595224">
    <property type="component" value="Chromosome"/>
</dbReference>
<feature type="binding site" evidence="5">
    <location>
        <begin position="76"/>
        <end position="82"/>
    </location>
    <ligand>
        <name>S-adenosyl-L-methionine</name>
        <dbReference type="ChEBI" id="CHEBI:59789"/>
    </ligand>
</feature>
<dbReference type="RefSeq" id="WP_198442078.1">
    <property type="nucleotide sequence ID" value="NZ_CBCSHE010000001.1"/>
</dbReference>
<name>A0A7T3RBX2_9SPIR</name>
<dbReference type="GO" id="GO:0001510">
    <property type="term" value="P:RNA methylation"/>
    <property type="evidence" value="ECO:0007669"/>
    <property type="project" value="InterPro"/>
</dbReference>
<feature type="binding site" evidence="5">
    <location>
        <position position="149"/>
    </location>
    <ligand>
        <name>S-adenosyl-L-methionine</name>
        <dbReference type="ChEBI" id="CHEBI:59789"/>
    </ligand>
</feature>
<evidence type="ECO:0000256" key="5">
    <source>
        <dbReference type="PROSITE-ProRule" id="PRU01023"/>
    </source>
</evidence>
<dbReference type="EMBL" id="CP064936">
    <property type="protein sequence ID" value="QQA00273.1"/>
    <property type="molecule type" value="Genomic_DNA"/>
</dbReference>
<feature type="binding site" evidence="5">
    <location>
        <position position="100"/>
    </location>
    <ligand>
        <name>S-adenosyl-L-methionine</name>
        <dbReference type="ChEBI" id="CHEBI:59789"/>
    </ligand>
</feature>
<dbReference type="GO" id="GO:0003723">
    <property type="term" value="F:RNA binding"/>
    <property type="evidence" value="ECO:0007669"/>
    <property type="project" value="UniProtKB-UniRule"/>
</dbReference>
<evidence type="ECO:0000256" key="1">
    <source>
        <dbReference type="ARBA" id="ARBA00022603"/>
    </source>
</evidence>
<dbReference type="InterPro" id="IPR029063">
    <property type="entry name" value="SAM-dependent_MTases_sf"/>
</dbReference>
<evidence type="ECO:0000256" key="4">
    <source>
        <dbReference type="ARBA" id="ARBA00022884"/>
    </source>
</evidence>
<feature type="active site" description="Nucleophile" evidence="5">
    <location>
        <position position="202"/>
    </location>
</feature>
<organism evidence="7 8">
    <name type="scientific">Treponema peruense</name>
    <dbReference type="NCBI Taxonomy" id="2787628"/>
    <lineage>
        <taxon>Bacteria</taxon>
        <taxon>Pseudomonadati</taxon>
        <taxon>Spirochaetota</taxon>
        <taxon>Spirochaetia</taxon>
        <taxon>Spirochaetales</taxon>
        <taxon>Treponemataceae</taxon>
        <taxon>Treponema</taxon>
    </lineage>
</organism>
<evidence type="ECO:0000313" key="8">
    <source>
        <dbReference type="Proteomes" id="UP000595224"/>
    </source>
</evidence>
<keyword evidence="1 5" id="KW-0489">Methyltransferase</keyword>
<sequence length="299" mass="32920">MKKNKNSENRGAAGFDAYYTEVYGPRWNTLKNALSAESLRAGICYPSKKEYFLDPASLCAALCLPCSSSSRNFDMCAAPGGKSLVLAGCMNEEASLFSNERSAPRKKRLDSVLAESLEDSVLQRVRTFCGDAAVRCRRETECYDSILLDAPCSSERHVLADPRYLCEWSPARIKTLSMEQWALLSSAWKMLAPGGFILYATCALAPKENDGTIQRLLKKNPEARICTRETIRSIMTENLSRAKFSIKLPASCSVESVFDSAESTENGLHVLPDTSGGYGPLYFSLIHKPFAQTENGGQC</sequence>
<comment type="similarity">
    <text evidence="5">Belongs to the class I-like SAM-binding methyltransferase superfamily. RsmB/NOP family.</text>
</comment>
<dbReference type="PANTHER" id="PTHR22807:SF61">
    <property type="entry name" value="NOL1_NOP2_SUN FAMILY PROTEIN _ ANTITERMINATION NUSB DOMAIN-CONTAINING PROTEIN"/>
    <property type="match status" value="1"/>
</dbReference>
<accession>A0A7T3RBX2</accession>
<evidence type="ECO:0000313" key="7">
    <source>
        <dbReference type="EMBL" id="QQA00273.1"/>
    </source>
</evidence>
<feature type="binding site" evidence="5">
    <location>
        <position position="131"/>
    </location>
    <ligand>
        <name>S-adenosyl-L-methionine</name>
        <dbReference type="ChEBI" id="CHEBI:59789"/>
    </ligand>
</feature>
<dbReference type="GO" id="GO:0008173">
    <property type="term" value="F:RNA methyltransferase activity"/>
    <property type="evidence" value="ECO:0007669"/>
    <property type="project" value="InterPro"/>
</dbReference>
<evidence type="ECO:0000259" key="6">
    <source>
        <dbReference type="PROSITE" id="PS51686"/>
    </source>
</evidence>
<dbReference type="InterPro" id="IPR049560">
    <property type="entry name" value="MeTrfase_RsmB-F_NOP2_cat"/>
</dbReference>
<dbReference type="SUPFAM" id="SSF53335">
    <property type="entry name" value="S-adenosyl-L-methionine-dependent methyltransferases"/>
    <property type="match status" value="1"/>
</dbReference>
<dbReference type="PANTHER" id="PTHR22807">
    <property type="entry name" value="NOP2 YEAST -RELATED NOL1/NOP2/FMU SUN DOMAIN-CONTAINING"/>
    <property type="match status" value="1"/>
</dbReference>
<proteinExistence type="inferred from homology"/>
<keyword evidence="4 5" id="KW-0694">RNA-binding</keyword>